<feature type="chain" id="PRO_5043404437" evidence="2">
    <location>
        <begin position="24"/>
        <end position="198"/>
    </location>
</feature>
<dbReference type="GO" id="GO:0004857">
    <property type="term" value="F:enzyme inhibitor activity"/>
    <property type="evidence" value="ECO:0007669"/>
    <property type="project" value="InterPro"/>
</dbReference>
<dbReference type="InterPro" id="IPR006501">
    <property type="entry name" value="Pectinesterase_inhib_dom"/>
</dbReference>
<accession>A0AAV1CBM2</accession>
<dbReference type="NCBIfam" id="TIGR01614">
    <property type="entry name" value="PME_inhib"/>
    <property type="match status" value="1"/>
</dbReference>
<dbReference type="PANTHER" id="PTHR31080:SF15">
    <property type="entry name" value="INVERTASE"/>
    <property type="match status" value="1"/>
</dbReference>
<name>A0AAV1CBM2_OLDCO</name>
<dbReference type="SUPFAM" id="SSF101148">
    <property type="entry name" value="Plant invertase/pectin methylesterase inhibitor"/>
    <property type="match status" value="1"/>
</dbReference>
<keyword evidence="5" id="KW-1185">Reference proteome</keyword>
<dbReference type="CDD" id="cd15798">
    <property type="entry name" value="PMEI-like_3"/>
    <property type="match status" value="1"/>
</dbReference>
<sequence length="198" mass="22096">MEMSYNFTKVIFSFLTIIALAQSAPTPSPPQASNTNTNTNYIRNKCRTATYSKLCYQTLYPYASFVQTSNLNLCNAAVTVAIQGVRSANKTIFNFANQKGLSKMDMAALRDCKSDMRDAVSELKKTNSALKRLKGRDRQFQWANAKTYGSAAESDIESCRDGFAEKKKISAVGLNIRSSLLLVEQRISNALYLINHLY</sequence>
<proteinExistence type="predicted"/>
<dbReference type="PANTHER" id="PTHR31080">
    <property type="entry name" value="PECTINESTERASE INHIBITOR-LIKE"/>
    <property type="match status" value="1"/>
</dbReference>
<evidence type="ECO:0000256" key="1">
    <source>
        <dbReference type="ARBA" id="ARBA00022729"/>
    </source>
</evidence>
<reference evidence="4" key="1">
    <citation type="submission" date="2023-03" db="EMBL/GenBank/DDBJ databases">
        <authorList>
            <person name="Julca I."/>
        </authorList>
    </citation>
    <scope>NUCLEOTIDE SEQUENCE</scope>
</reference>
<evidence type="ECO:0000313" key="5">
    <source>
        <dbReference type="Proteomes" id="UP001161247"/>
    </source>
</evidence>
<evidence type="ECO:0000256" key="2">
    <source>
        <dbReference type="SAM" id="SignalP"/>
    </source>
</evidence>
<dbReference type="EMBL" id="OX459118">
    <property type="protein sequence ID" value="CAI9092064.1"/>
    <property type="molecule type" value="Genomic_DNA"/>
</dbReference>
<dbReference type="InterPro" id="IPR051955">
    <property type="entry name" value="PME_Inhibitor"/>
</dbReference>
<gene>
    <name evidence="4" type="ORF">OLC1_LOCUS3828</name>
</gene>
<dbReference type="Gene3D" id="1.20.140.40">
    <property type="entry name" value="Invertase/pectin methylesterase inhibitor family protein"/>
    <property type="match status" value="1"/>
</dbReference>
<protein>
    <submittedName>
        <fullName evidence="4">OLC1v1027211C1</fullName>
    </submittedName>
</protein>
<dbReference type="Pfam" id="PF04043">
    <property type="entry name" value="PMEI"/>
    <property type="match status" value="1"/>
</dbReference>
<feature type="signal peptide" evidence="2">
    <location>
        <begin position="1"/>
        <end position="23"/>
    </location>
</feature>
<keyword evidence="1 2" id="KW-0732">Signal</keyword>
<evidence type="ECO:0000313" key="4">
    <source>
        <dbReference type="EMBL" id="CAI9092064.1"/>
    </source>
</evidence>
<organism evidence="4 5">
    <name type="scientific">Oldenlandia corymbosa var. corymbosa</name>
    <dbReference type="NCBI Taxonomy" id="529605"/>
    <lineage>
        <taxon>Eukaryota</taxon>
        <taxon>Viridiplantae</taxon>
        <taxon>Streptophyta</taxon>
        <taxon>Embryophyta</taxon>
        <taxon>Tracheophyta</taxon>
        <taxon>Spermatophyta</taxon>
        <taxon>Magnoliopsida</taxon>
        <taxon>eudicotyledons</taxon>
        <taxon>Gunneridae</taxon>
        <taxon>Pentapetalae</taxon>
        <taxon>asterids</taxon>
        <taxon>lamiids</taxon>
        <taxon>Gentianales</taxon>
        <taxon>Rubiaceae</taxon>
        <taxon>Rubioideae</taxon>
        <taxon>Spermacoceae</taxon>
        <taxon>Hedyotis-Oldenlandia complex</taxon>
        <taxon>Oldenlandia</taxon>
    </lineage>
</organism>
<dbReference type="InterPro" id="IPR035513">
    <property type="entry name" value="Invertase/methylesterase_inhib"/>
</dbReference>
<dbReference type="AlphaFoldDB" id="A0AAV1CBM2"/>
<feature type="domain" description="Pectinesterase inhibitor" evidence="3">
    <location>
        <begin position="37"/>
        <end position="193"/>
    </location>
</feature>
<dbReference type="Proteomes" id="UP001161247">
    <property type="component" value="Chromosome 1"/>
</dbReference>
<dbReference type="SMART" id="SM00856">
    <property type="entry name" value="PMEI"/>
    <property type="match status" value="1"/>
</dbReference>
<evidence type="ECO:0000259" key="3">
    <source>
        <dbReference type="SMART" id="SM00856"/>
    </source>
</evidence>